<protein>
    <recommendedName>
        <fullName evidence="4">Lipoprotein</fullName>
    </recommendedName>
</protein>
<evidence type="ECO:0000313" key="3">
    <source>
        <dbReference type="Proteomes" id="UP000298541"/>
    </source>
</evidence>
<dbReference type="Proteomes" id="UP000298541">
    <property type="component" value="Segment"/>
</dbReference>
<accession>A0A4D6T9I0</accession>
<organism evidence="2 3">
    <name type="scientific">Gordonia phage Lutum</name>
    <dbReference type="NCBI Taxonomy" id="2572527"/>
    <lineage>
        <taxon>Viruses</taxon>
        <taxon>Duplodnaviria</taxon>
        <taxon>Heunggongvirae</taxon>
        <taxon>Uroviricota</taxon>
        <taxon>Caudoviricetes</taxon>
        <taxon>Langleyhallvirinae</taxon>
        <taxon>Getalongvirus</taxon>
        <taxon>Getalongvirus kenna</taxon>
    </lineage>
</organism>
<dbReference type="PROSITE" id="PS51257">
    <property type="entry name" value="PROKAR_LIPOPROTEIN"/>
    <property type="match status" value="1"/>
</dbReference>
<evidence type="ECO:0008006" key="4">
    <source>
        <dbReference type="Google" id="ProtNLM"/>
    </source>
</evidence>
<feature type="compositionally biased region" description="Low complexity" evidence="1">
    <location>
        <begin position="200"/>
        <end position="211"/>
    </location>
</feature>
<feature type="region of interest" description="Disordered" evidence="1">
    <location>
        <begin position="198"/>
        <end position="268"/>
    </location>
</feature>
<name>A0A4D6T9I0_9CAUD</name>
<reference evidence="2 3" key="1">
    <citation type="submission" date="2019-04" db="EMBL/GenBank/DDBJ databases">
        <authorList>
            <person name="Bortz R.L."/>
            <person name="Sibal A."/>
            <person name="Dong G."/>
            <person name="Miller O.M."/>
            <person name="Radford K.S."/>
            <person name="Love K.N."/>
            <person name="Garg M."/>
            <person name="Yang Y."/>
            <person name="Butela K.A."/>
            <person name="Garlena R.A."/>
            <person name="Russell D.A."/>
            <person name="Pope W.H."/>
            <person name="Jacobs-Sera D."/>
            <person name="Hatfull G.F."/>
        </authorList>
    </citation>
    <scope>NUCLEOTIDE SEQUENCE [LARGE SCALE GENOMIC DNA]</scope>
</reference>
<gene>
    <name evidence="2" type="primary">17</name>
    <name evidence="2" type="ORF">SEA_LUTUM_17</name>
</gene>
<dbReference type="EMBL" id="MK814752">
    <property type="protein sequence ID" value="QCG77174.1"/>
    <property type="molecule type" value="Genomic_DNA"/>
</dbReference>
<sequence length="268" mass="27576">MSSVMNRRLAIAAVCAAAACILSSCSSDSGDTAATNSSSMAPSTAETNGRGAIEVALGEPVTITGSDGAPVLTITGTRLDSTGCAGDHPEVAHTKFVATIQTGDVETEQWLWPSDFYYVNDANKVAQNSEIEQATDTAFACEGSVEFIDVPPNTSKDGSPTLSVPVMTTAIGYHLDTAGVDQRVEWKLPAAWRQALTPVTSEAPATTTEQPAPEPTNPAPETTAPDTAAPDSGGIPPGWDKNGDGMIDTDAPIGDDCETPECLMGEGG</sequence>
<evidence type="ECO:0000313" key="2">
    <source>
        <dbReference type="EMBL" id="QCG77174.1"/>
    </source>
</evidence>
<proteinExistence type="predicted"/>
<evidence type="ECO:0000256" key="1">
    <source>
        <dbReference type="SAM" id="MobiDB-lite"/>
    </source>
</evidence>
<feature type="compositionally biased region" description="Low complexity" evidence="1">
    <location>
        <begin position="219"/>
        <end position="230"/>
    </location>
</feature>